<gene>
    <name evidence="4" type="ORF">C2G38_2038006</name>
</gene>
<feature type="compositionally biased region" description="Basic residues" evidence="2">
    <location>
        <begin position="188"/>
        <end position="201"/>
    </location>
</feature>
<accession>A0A397VCU6</accession>
<dbReference type="PROSITE" id="PS50966">
    <property type="entry name" value="ZF_SWIM"/>
    <property type="match status" value="1"/>
</dbReference>
<feature type="compositionally biased region" description="Acidic residues" evidence="2">
    <location>
        <begin position="158"/>
        <end position="181"/>
    </location>
</feature>
<keyword evidence="1" id="KW-0862">Zinc</keyword>
<dbReference type="Proteomes" id="UP000266673">
    <property type="component" value="Unassembled WGS sequence"/>
</dbReference>
<dbReference type="STRING" id="44941.A0A397VCU6"/>
<feature type="region of interest" description="Disordered" evidence="2">
    <location>
        <begin position="157"/>
        <end position="212"/>
    </location>
</feature>
<dbReference type="EMBL" id="QKWP01000628">
    <property type="protein sequence ID" value="RIB17126.1"/>
    <property type="molecule type" value="Genomic_DNA"/>
</dbReference>
<reference evidence="4 5" key="1">
    <citation type="submission" date="2018-06" db="EMBL/GenBank/DDBJ databases">
        <title>Comparative genomics reveals the genomic features of Rhizophagus irregularis, R. cerebriforme, R. diaphanum and Gigaspora rosea, and their symbiotic lifestyle signature.</title>
        <authorList>
            <person name="Morin E."/>
            <person name="San Clemente H."/>
            <person name="Chen E.C.H."/>
            <person name="De La Providencia I."/>
            <person name="Hainaut M."/>
            <person name="Kuo A."/>
            <person name="Kohler A."/>
            <person name="Murat C."/>
            <person name="Tang N."/>
            <person name="Roy S."/>
            <person name="Loubradou J."/>
            <person name="Henrissat B."/>
            <person name="Grigoriev I.V."/>
            <person name="Corradi N."/>
            <person name="Roux C."/>
            <person name="Martin F.M."/>
        </authorList>
    </citation>
    <scope>NUCLEOTIDE SEQUENCE [LARGE SCALE GENOMIC DNA]</scope>
    <source>
        <strain evidence="4 5">DAOM 194757</strain>
    </source>
</reference>
<proteinExistence type="predicted"/>
<evidence type="ECO:0000256" key="2">
    <source>
        <dbReference type="SAM" id="MobiDB-lite"/>
    </source>
</evidence>
<dbReference type="InterPro" id="IPR007527">
    <property type="entry name" value="Znf_SWIM"/>
</dbReference>
<dbReference type="OrthoDB" id="2428272at2759"/>
<evidence type="ECO:0000256" key="1">
    <source>
        <dbReference type="PROSITE-ProRule" id="PRU00325"/>
    </source>
</evidence>
<keyword evidence="1" id="KW-0863">Zinc-finger</keyword>
<name>A0A397VCU6_9GLOM</name>
<protein>
    <recommendedName>
        <fullName evidence="3">SWIM-type domain-containing protein</fullName>
    </recommendedName>
</protein>
<comment type="caution">
    <text evidence="4">The sequence shown here is derived from an EMBL/GenBank/DDBJ whole genome shotgun (WGS) entry which is preliminary data.</text>
</comment>
<evidence type="ECO:0000259" key="3">
    <source>
        <dbReference type="PROSITE" id="PS50966"/>
    </source>
</evidence>
<feature type="domain" description="SWIM-type" evidence="3">
    <location>
        <begin position="15"/>
        <end position="49"/>
    </location>
</feature>
<dbReference type="GO" id="GO:0008270">
    <property type="term" value="F:zinc ion binding"/>
    <property type="evidence" value="ECO:0007669"/>
    <property type="project" value="UniProtKB-KW"/>
</dbReference>
<dbReference type="AlphaFoldDB" id="A0A397VCU6"/>
<keyword evidence="1" id="KW-0479">Metal-binding</keyword>
<evidence type="ECO:0000313" key="4">
    <source>
        <dbReference type="EMBL" id="RIB17126.1"/>
    </source>
</evidence>
<keyword evidence="5" id="KW-1185">Reference proteome</keyword>
<sequence>MWGVRQITSNEIKHFVLLLDDGTHLCSCFDHCNRGIVCRHFFQIMLCTRAATFHIQLIQSRWYNDNVTSNSTEEPFLVAQKFEIEQSITMGWNGPVPYFNVLVNEVRDVNHKVINEQKLYEKAWGKARAALMVAVLRNDYKFITIFDKYINDRQEPLSDSDIDLSDSSNEDEIEIDNESLDPSELMNPHKRKGKGRPKGTNRIRCASEPSKKTKHKLHCKICGGAGHNQITCSQRQK</sequence>
<organism evidence="4 5">
    <name type="scientific">Gigaspora rosea</name>
    <dbReference type="NCBI Taxonomy" id="44941"/>
    <lineage>
        <taxon>Eukaryota</taxon>
        <taxon>Fungi</taxon>
        <taxon>Fungi incertae sedis</taxon>
        <taxon>Mucoromycota</taxon>
        <taxon>Glomeromycotina</taxon>
        <taxon>Glomeromycetes</taxon>
        <taxon>Diversisporales</taxon>
        <taxon>Gigasporaceae</taxon>
        <taxon>Gigaspora</taxon>
    </lineage>
</organism>
<evidence type="ECO:0000313" key="5">
    <source>
        <dbReference type="Proteomes" id="UP000266673"/>
    </source>
</evidence>